<evidence type="ECO:0000256" key="3">
    <source>
        <dbReference type="ARBA" id="ARBA00011918"/>
    </source>
</evidence>
<dbReference type="PROSITE" id="PS00374">
    <property type="entry name" value="MGMT"/>
    <property type="match status" value="1"/>
</dbReference>
<dbReference type="FunFam" id="1.10.10.10:FF:000214">
    <property type="entry name" value="Methylated-DNA--protein-cysteine methyltransferase"/>
    <property type="match status" value="1"/>
</dbReference>
<gene>
    <name evidence="10" type="primary">ogt</name>
    <name evidence="10" type="ORF">Pan181_35030</name>
</gene>
<dbReference type="Gene3D" id="1.10.10.10">
    <property type="entry name" value="Winged helix-like DNA-binding domain superfamily/Winged helix DNA-binding domain"/>
    <property type="match status" value="1"/>
</dbReference>
<dbReference type="EMBL" id="CP036278">
    <property type="protein sequence ID" value="QDU57288.1"/>
    <property type="molecule type" value="Genomic_DNA"/>
</dbReference>
<sequence length="183" mass="19314">MPQTKAPVSTSQSLCEAVAFETELGWMAVGVTNDRLSRVIFGQPTFDALMEVVSAERMQLVDQDELSDWVGDLCCRLRSFAAGESCDFADIPVDTDHLTSFGQAVVDACRALSWGETLSYAELAAKAGSPGAARAVGNVMANNRLPLVVPCHRVLGSGGHLGGYSAPGGLVTKRRLLDAEAVA</sequence>
<dbReference type="CDD" id="cd06445">
    <property type="entry name" value="ATase"/>
    <property type="match status" value="1"/>
</dbReference>
<comment type="catalytic activity">
    <reaction evidence="1">
        <text>a 4-O-methyl-thymidine in DNA + L-cysteinyl-[protein] = a thymidine in DNA + S-methyl-L-cysteinyl-[protein]</text>
        <dbReference type="Rhea" id="RHEA:53428"/>
        <dbReference type="Rhea" id="RHEA-COMP:10131"/>
        <dbReference type="Rhea" id="RHEA-COMP:10132"/>
        <dbReference type="Rhea" id="RHEA-COMP:13555"/>
        <dbReference type="Rhea" id="RHEA-COMP:13556"/>
        <dbReference type="ChEBI" id="CHEBI:29950"/>
        <dbReference type="ChEBI" id="CHEBI:82612"/>
        <dbReference type="ChEBI" id="CHEBI:137386"/>
        <dbReference type="ChEBI" id="CHEBI:137387"/>
        <dbReference type="EC" id="2.1.1.63"/>
    </reaction>
</comment>
<comment type="similarity">
    <text evidence="2">Belongs to the MGMT family.</text>
</comment>
<comment type="catalytic activity">
    <reaction evidence="8">
        <text>a 6-O-methyl-2'-deoxyguanosine in DNA + L-cysteinyl-[protein] = S-methyl-L-cysteinyl-[protein] + a 2'-deoxyguanosine in DNA</text>
        <dbReference type="Rhea" id="RHEA:24000"/>
        <dbReference type="Rhea" id="RHEA-COMP:10131"/>
        <dbReference type="Rhea" id="RHEA-COMP:10132"/>
        <dbReference type="Rhea" id="RHEA-COMP:11367"/>
        <dbReference type="Rhea" id="RHEA-COMP:11368"/>
        <dbReference type="ChEBI" id="CHEBI:29950"/>
        <dbReference type="ChEBI" id="CHEBI:82612"/>
        <dbReference type="ChEBI" id="CHEBI:85445"/>
        <dbReference type="ChEBI" id="CHEBI:85448"/>
        <dbReference type="EC" id="2.1.1.63"/>
    </reaction>
</comment>
<protein>
    <recommendedName>
        <fullName evidence="3">methylated-DNA--[protein]-cysteine S-methyltransferase</fullName>
        <ecNumber evidence="3">2.1.1.63</ecNumber>
    </recommendedName>
</protein>
<evidence type="ECO:0000259" key="9">
    <source>
        <dbReference type="Pfam" id="PF01035"/>
    </source>
</evidence>
<evidence type="ECO:0000256" key="2">
    <source>
        <dbReference type="ARBA" id="ARBA00008711"/>
    </source>
</evidence>
<keyword evidence="6" id="KW-0227">DNA damage</keyword>
<dbReference type="InterPro" id="IPR036388">
    <property type="entry name" value="WH-like_DNA-bd_sf"/>
</dbReference>
<proteinExistence type="inferred from homology"/>
<evidence type="ECO:0000256" key="1">
    <source>
        <dbReference type="ARBA" id="ARBA00001286"/>
    </source>
</evidence>
<dbReference type="InterPro" id="IPR014048">
    <property type="entry name" value="MethylDNA_cys_MeTrfase_DNA-bd"/>
</dbReference>
<evidence type="ECO:0000256" key="8">
    <source>
        <dbReference type="ARBA" id="ARBA00049348"/>
    </source>
</evidence>
<keyword evidence="4 10" id="KW-0489">Methyltransferase</keyword>
<dbReference type="PANTHER" id="PTHR10815">
    <property type="entry name" value="METHYLATED-DNA--PROTEIN-CYSTEINE METHYLTRANSFERASE"/>
    <property type="match status" value="1"/>
</dbReference>
<dbReference type="Pfam" id="PF01035">
    <property type="entry name" value="DNA_binding_1"/>
    <property type="match status" value="1"/>
</dbReference>
<dbReference type="NCBIfam" id="TIGR00589">
    <property type="entry name" value="ogt"/>
    <property type="match status" value="1"/>
</dbReference>
<keyword evidence="11" id="KW-1185">Reference proteome</keyword>
<evidence type="ECO:0000256" key="4">
    <source>
        <dbReference type="ARBA" id="ARBA00022603"/>
    </source>
</evidence>
<reference evidence="10 11" key="1">
    <citation type="submission" date="2019-02" db="EMBL/GenBank/DDBJ databases">
        <title>Deep-cultivation of Planctomycetes and their phenomic and genomic characterization uncovers novel biology.</title>
        <authorList>
            <person name="Wiegand S."/>
            <person name="Jogler M."/>
            <person name="Boedeker C."/>
            <person name="Pinto D."/>
            <person name="Vollmers J."/>
            <person name="Rivas-Marin E."/>
            <person name="Kohn T."/>
            <person name="Peeters S.H."/>
            <person name="Heuer A."/>
            <person name="Rast P."/>
            <person name="Oberbeckmann S."/>
            <person name="Bunk B."/>
            <person name="Jeske O."/>
            <person name="Meyerdierks A."/>
            <person name="Storesund J.E."/>
            <person name="Kallscheuer N."/>
            <person name="Luecker S."/>
            <person name="Lage O.M."/>
            <person name="Pohl T."/>
            <person name="Merkel B.J."/>
            <person name="Hornburger P."/>
            <person name="Mueller R.-W."/>
            <person name="Bruemmer F."/>
            <person name="Labrenz M."/>
            <person name="Spormann A.M."/>
            <person name="Op den Camp H."/>
            <person name="Overmann J."/>
            <person name="Amann R."/>
            <person name="Jetten M.S.M."/>
            <person name="Mascher T."/>
            <person name="Medema M.H."/>
            <person name="Devos D.P."/>
            <person name="Kaster A.-K."/>
            <person name="Ovreas L."/>
            <person name="Rohde M."/>
            <person name="Galperin M.Y."/>
            <person name="Jogler C."/>
        </authorList>
    </citation>
    <scope>NUCLEOTIDE SEQUENCE [LARGE SCALE GENOMIC DNA]</scope>
    <source>
        <strain evidence="10 11">Pan181</strain>
    </source>
</reference>
<organism evidence="10 11">
    <name type="scientific">Aeoliella mucimassa</name>
    <dbReference type="NCBI Taxonomy" id="2527972"/>
    <lineage>
        <taxon>Bacteria</taxon>
        <taxon>Pseudomonadati</taxon>
        <taxon>Planctomycetota</taxon>
        <taxon>Planctomycetia</taxon>
        <taxon>Pirellulales</taxon>
        <taxon>Lacipirellulaceae</taxon>
        <taxon>Aeoliella</taxon>
    </lineage>
</organism>
<dbReference type="InterPro" id="IPR036217">
    <property type="entry name" value="MethylDNA_cys_MeTrfase_DNAb"/>
</dbReference>
<keyword evidence="7" id="KW-0234">DNA repair</keyword>
<dbReference type="EC" id="2.1.1.63" evidence="3"/>
<dbReference type="RefSeq" id="WP_145248360.1">
    <property type="nucleotide sequence ID" value="NZ_CP036278.1"/>
</dbReference>
<dbReference type="KEGG" id="amuc:Pan181_35030"/>
<evidence type="ECO:0000313" key="10">
    <source>
        <dbReference type="EMBL" id="QDU57288.1"/>
    </source>
</evidence>
<keyword evidence="5 10" id="KW-0808">Transferase</keyword>
<name>A0A518ARD5_9BACT</name>
<evidence type="ECO:0000256" key="6">
    <source>
        <dbReference type="ARBA" id="ARBA00022763"/>
    </source>
</evidence>
<dbReference type="InterPro" id="IPR001497">
    <property type="entry name" value="MethylDNA_cys_MeTrfase_AS"/>
</dbReference>
<feature type="domain" description="Methylated-DNA-[protein]-cysteine S-methyltransferase DNA binding" evidence="9">
    <location>
        <begin position="101"/>
        <end position="182"/>
    </location>
</feature>
<dbReference type="GO" id="GO:0032259">
    <property type="term" value="P:methylation"/>
    <property type="evidence" value="ECO:0007669"/>
    <property type="project" value="UniProtKB-KW"/>
</dbReference>
<accession>A0A518ARD5</accession>
<evidence type="ECO:0000256" key="5">
    <source>
        <dbReference type="ARBA" id="ARBA00022679"/>
    </source>
</evidence>
<dbReference type="PANTHER" id="PTHR10815:SF13">
    <property type="entry name" value="METHYLATED-DNA--PROTEIN-CYSTEINE METHYLTRANSFERASE"/>
    <property type="match status" value="1"/>
</dbReference>
<evidence type="ECO:0000256" key="7">
    <source>
        <dbReference type="ARBA" id="ARBA00023204"/>
    </source>
</evidence>
<dbReference type="OrthoDB" id="9783680at2"/>
<dbReference type="GO" id="GO:0003908">
    <property type="term" value="F:methylated-DNA-[protein]-cysteine S-methyltransferase activity"/>
    <property type="evidence" value="ECO:0007669"/>
    <property type="project" value="UniProtKB-EC"/>
</dbReference>
<dbReference type="SUPFAM" id="SSF46767">
    <property type="entry name" value="Methylated DNA-protein cysteine methyltransferase, C-terminal domain"/>
    <property type="match status" value="1"/>
</dbReference>
<dbReference type="Proteomes" id="UP000315750">
    <property type="component" value="Chromosome"/>
</dbReference>
<dbReference type="GO" id="GO:0006281">
    <property type="term" value="P:DNA repair"/>
    <property type="evidence" value="ECO:0007669"/>
    <property type="project" value="UniProtKB-KW"/>
</dbReference>
<evidence type="ECO:0000313" key="11">
    <source>
        <dbReference type="Proteomes" id="UP000315750"/>
    </source>
</evidence>
<dbReference type="AlphaFoldDB" id="A0A518ARD5"/>